<dbReference type="Proteomes" id="UP000024635">
    <property type="component" value="Unassembled WGS sequence"/>
</dbReference>
<comment type="caution">
    <text evidence="1">The sequence shown here is derived from an EMBL/GenBank/DDBJ whole genome shotgun (WGS) entry which is preliminary data.</text>
</comment>
<evidence type="ECO:0000313" key="1">
    <source>
        <dbReference type="EMBL" id="EYB85069.1"/>
    </source>
</evidence>
<evidence type="ECO:0000313" key="2">
    <source>
        <dbReference type="Proteomes" id="UP000024635"/>
    </source>
</evidence>
<reference evidence="2" key="1">
    <citation type="journal article" date="2015" name="Nat. Genet.">
        <title>The genome and transcriptome of the zoonotic hookworm Ancylostoma ceylanicum identify infection-specific gene families.</title>
        <authorList>
            <person name="Schwarz E.M."/>
            <person name="Hu Y."/>
            <person name="Antoshechkin I."/>
            <person name="Miller M.M."/>
            <person name="Sternberg P.W."/>
            <person name="Aroian R.V."/>
        </authorList>
    </citation>
    <scope>NUCLEOTIDE SEQUENCE</scope>
    <source>
        <strain evidence="2">HY135</strain>
    </source>
</reference>
<dbReference type="EMBL" id="JARK01001641">
    <property type="protein sequence ID" value="EYB85069.1"/>
    <property type="molecule type" value="Genomic_DNA"/>
</dbReference>
<accession>A0A016S4D6</accession>
<protein>
    <submittedName>
        <fullName evidence="1">Uncharacterized protein</fullName>
    </submittedName>
</protein>
<dbReference type="AlphaFoldDB" id="A0A016S4D6"/>
<keyword evidence="2" id="KW-1185">Reference proteome</keyword>
<gene>
    <name evidence="1" type="primary">Acey_s0305.g1957</name>
    <name evidence="1" type="ORF">Y032_0305g1957</name>
</gene>
<proteinExistence type="predicted"/>
<name>A0A016S4D6_9BILA</name>
<sequence length="137" mass="15817">MTWVVQKSLLRPGICYFLTVFRRQRTTKTKIDLIKSIFSLLCTRASLRLSSHSQAFPHFSTPAQPYRNGGPLQGYGIRNKVFGIFNAEQEPNFRNLGDPEPFMIRGLDQQYPRDLFTATTMVERILTRNQCTANDEQ</sequence>
<dbReference type="OrthoDB" id="10505019at2759"/>
<organism evidence="1 2">
    <name type="scientific">Ancylostoma ceylanicum</name>
    <dbReference type="NCBI Taxonomy" id="53326"/>
    <lineage>
        <taxon>Eukaryota</taxon>
        <taxon>Metazoa</taxon>
        <taxon>Ecdysozoa</taxon>
        <taxon>Nematoda</taxon>
        <taxon>Chromadorea</taxon>
        <taxon>Rhabditida</taxon>
        <taxon>Rhabditina</taxon>
        <taxon>Rhabditomorpha</taxon>
        <taxon>Strongyloidea</taxon>
        <taxon>Ancylostomatidae</taxon>
        <taxon>Ancylostomatinae</taxon>
        <taxon>Ancylostoma</taxon>
    </lineage>
</organism>